<comment type="caution">
    <text evidence="1">The sequence shown here is derived from an EMBL/GenBank/DDBJ whole genome shotgun (WGS) entry which is preliminary data.</text>
</comment>
<proteinExistence type="predicted"/>
<reference evidence="1 2" key="1">
    <citation type="submission" date="2019-10" db="EMBL/GenBank/DDBJ databases">
        <title>Assembly and Annotation for the nematode Trichostrongylus colubriformis.</title>
        <authorList>
            <person name="Martin J."/>
        </authorList>
    </citation>
    <scope>NUCLEOTIDE SEQUENCE [LARGE SCALE GENOMIC DNA]</scope>
    <source>
        <strain evidence="1">G859</strain>
        <tissue evidence="1">Whole worm</tissue>
    </source>
</reference>
<gene>
    <name evidence="1" type="ORF">GCK32_010832</name>
</gene>
<keyword evidence="2" id="KW-1185">Reference proteome</keyword>
<evidence type="ECO:0000313" key="1">
    <source>
        <dbReference type="EMBL" id="KAK5969837.1"/>
    </source>
</evidence>
<dbReference type="AlphaFoldDB" id="A0AAN8F9G9"/>
<name>A0AAN8F9G9_TRICO</name>
<sequence length="54" mass="5932">MLSLGSDCDVVEWRSSSNTVKKEKVKVGVRSSLQRTTKLLFPNPIAQSSLPTVL</sequence>
<dbReference type="EMBL" id="WIXE01019683">
    <property type="protein sequence ID" value="KAK5969837.1"/>
    <property type="molecule type" value="Genomic_DNA"/>
</dbReference>
<protein>
    <submittedName>
        <fullName evidence="1">Uncharacterized protein</fullName>
    </submittedName>
</protein>
<accession>A0AAN8F9G9</accession>
<organism evidence="1 2">
    <name type="scientific">Trichostrongylus colubriformis</name>
    <name type="common">Black scour worm</name>
    <dbReference type="NCBI Taxonomy" id="6319"/>
    <lineage>
        <taxon>Eukaryota</taxon>
        <taxon>Metazoa</taxon>
        <taxon>Ecdysozoa</taxon>
        <taxon>Nematoda</taxon>
        <taxon>Chromadorea</taxon>
        <taxon>Rhabditida</taxon>
        <taxon>Rhabditina</taxon>
        <taxon>Rhabditomorpha</taxon>
        <taxon>Strongyloidea</taxon>
        <taxon>Trichostrongylidae</taxon>
        <taxon>Trichostrongylus</taxon>
    </lineage>
</organism>
<evidence type="ECO:0000313" key="2">
    <source>
        <dbReference type="Proteomes" id="UP001331761"/>
    </source>
</evidence>
<dbReference type="Proteomes" id="UP001331761">
    <property type="component" value="Unassembled WGS sequence"/>
</dbReference>